<evidence type="ECO:0000313" key="2">
    <source>
        <dbReference type="EMBL" id="KAF0294295.1"/>
    </source>
</evidence>
<dbReference type="AlphaFoldDB" id="A0A6A4VJS6"/>
<feature type="transmembrane region" description="Helical" evidence="1">
    <location>
        <begin position="215"/>
        <end position="242"/>
    </location>
</feature>
<evidence type="ECO:0000313" key="3">
    <source>
        <dbReference type="Proteomes" id="UP000440578"/>
    </source>
</evidence>
<name>A0A6A4VJS6_AMPAM</name>
<feature type="transmembrane region" description="Helical" evidence="1">
    <location>
        <begin position="130"/>
        <end position="152"/>
    </location>
</feature>
<dbReference type="Gene3D" id="1.20.1070.10">
    <property type="entry name" value="Rhodopsin 7-helix transmembrane proteins"/>
    <property type="match status" value="1"/>
</dbReference>
<keyword evidence="1" id="KW-1133">Transmembrane helix</keyword>
<keyword evidence="1" id="KW-0472">Membrane</keyword>
<reference evidence="2 3" key="1">
    <citation type="submission" date="2019-07" db="EMBL/GenBank/DDBJ databases">
        <title>Draft genome assembly of a fouling barnacle, Amphibalanus amphitrite (Darwin, 1854): The first reference genome for Thecostraca.</title>
        <authorList>
            <person name="Kim W."/>
        </authorList>
    </citation>
    <scope>NUCLEOTIDE SEQUENCE [LARGE SCALE GENOMIC DNA]</scope>
    <source>
        <strain evidence="2">SNU_AA5</strain>
        <tissue evidence="2">Soma without cirri and trophi</tissue>
    </source>
</reference>
<keyword evidence="1" id="KW-0812">Transmembrane</keyword>
<accession>A0A6A4VJS6</accession>
<dbReference type="Proteomes" id="UP000440578">
    <property type="component" value="Unassembled WGS sequence"/>
</dbReference>
<dbReference type="EMBL" id="VIIS01001695">
    <property type="protein sequence ID" value="KAF0294295.1"/>
    <property type="molecule type" value="Genomic_DNA"/>
</dbReference>
<feature type="transmembrane region" description="Helical" evidence="1">
    <location>
        <begin position="183"/>
        <end position="203"/>
    </location>
</feature>
<keyword evidence="3" id="KW-1185">Reference proteome</keyword>
<evidence type="ECO:0000256" key="1">
    <source>
        <dbReference type="SAM" id="Phobius"/>
    </source>
</evidence>
<organism evidence="2 3">
    <name type="scientific">Amphibalanus amphitrite</name>
    <name type="common">Striped barnacle</name>
    <name type="synonym">Balanus amphitrite</name>
    <dbReference type="NCBI Taxonomy" id="1232801"/>
    <lineage>
        <taxon>Eukaryota</taxon>
        <taxon>Metazoa</taxon>
        <taxon>Ecdysozoa</taxon>
        <taxon>Arthropoda</taxon>
        <taxon>Crustacea</taxon>
        <taxon>Multicrustacea</taxon>
        <taxon>Cirripedia</taxon>
        <taxon>Thoracica</taxon>
        <taxon>Thoracicalcarea</taxon>
        <taxon>Balanomorpha</taxon>
        <taxon>Balanoidea</taxon>
        <taxon>Balanidae</taxon>
        <taxon>Amphibalaninae</taxon>
        <taxon>Amphibalanus</taxon>
    </lineage>
</organism>
<dbReference type="SUPFAM" id="SSF81321">
    <property type="entry name" value="Family A G protein-coupled receptor-like"/>
    <property type="match status" value="1"/>
</dbReference>
<comment type="caution">
    <text evidence="2">The sequence shown here is derived from an EMBL/GenBank/DDBJ whole genome shotgun (WGS) entry which is preliminary data.</text>
</comment>
<feature type="transmembrane region" description="Helical" evidence="1">
    <location>
        <begin position="79"/>
        <end position="99"/>
    </location>
</feature>
<gene>
    <name evidence="2" type="ORF">FJT64_008053</name>
</gene>
<protein>
    <recommendedName>
        <fullName evidence="4">G-protein coupled receptors family 1 profile domain-containing protein</fullName>
    </recommendedName>
</protein>
<proteinExistence type="predicted"/>
<evidence type="ECO:0008006" key="4">
    <source>
        <dbReference type="Google" id="ProtNLM"/>
    </source>
</evidence>
<sequence>MIVTNYAFGTSVFLVGMADLLYAEGVPRAVCAGGIYYSLTTVVGLKVAALSLAVDQFIGVVHSLRYYAIMDVWKWRMVFLTWFCMAVMVLFYLVCYLLDLESSDEYFLRLFGIQPTNECRSHQMAHIANVVLEVVLLVTSLSSAVLFIHTAIQGVKQERRIASRNTVDKSSRFFVRFKSFKRIVKVLLTVLALDIFGMVFRIIRSWHPQMSATQLVHLIRMLCLILEGWTYGLSSPAVRAAFRSFFGWRKRQTPVTRVGSGNLQPLQVRPADRQAGQQTGRERF</sequence>